<reference evidence="10 11" key="1">
    <citation type="submission" date="2019-06" db="EMBL/GenBank/DDBJ databases">
        <authorList>
            <person name="Rodrigo-Torres L."/>
            <person name="Arahal R. D."/>
            <person name="Lucena T."/>
        </authorList>
    </citation>
    <scope>NUCLEOTIDE SEQUENCE [LARGE SCALE GENOMIC DNA]</scope>
    <source>
        <strain evidence="10 11">SW08-7</strain>
    </source>
</reference>
<comment type="subcellular location">
    <subcellularLocation>
        <location evidence="1">Cell membrane</location>
        <topology evidence="1">Peripheral membrane protein</topology>
    </subcellularLocation>
</comment>
<dbReference type="InterPro" id="IPR003593">
    <property type="entry name" value="AAA+_ATPase"/>
</dbReference>
<dbReference type="Proteomes" id="UP000401717">
    <property type="component" value="Unassembled WGS sequence"/>
</dbReference>
<dbReference type="PROSITE" id="PS00211">
    <property type="entry name" value="ABC_TRANSPORTER_1"/>
    <property type="match status" value="1"/>
</dbReference>
<dbReference type="Proteomes" id="UP001055303">
    <property type="component" value="Unassembled WGS sequence"/>
</dbReference>
<evidence type="ECO:0000313" key="10">
    <source>
        <dbReference type="EMBL" id="VUF15321.1"/>
    </source>
</evidence>
<name>A0A564G6Z4_9HYPH</name>
<dbReference type="EC" id="3.6.3.-" evidence="10"/>
<keyword evidence="4" id="KW-1003">Cell membrane</keyword>
<organism evidence="10 11">
    <name type="scientific">Methylobacterium dankookense</name>
    <dbReference type="NCBI Taxonomy" id="560405"/>
    <lineage>
        <taxon>Bacteria</taxon>
        <taxon>Pseudomonadati</taxon>
        <taxon>Pseudomonadota</taxon>
        <taxon>Alphaproteobacteria</taxon>
        <taxon>Hyphomicrobiales</taxon>
        <taxon>Methylobacteriaceae</taxon>
        <taxon>Methylobacterium</taxon>
    </lineage>
</organism>
<dbReference type="AlphaFoldDB" id="A0A564G6Z4"/>
<dbReference type="InterPro" id="IPR003439">
    <property type="entry name" value="ABC_transporter-like_ATP-bd"/>
</dbReference>
<dbReference type="PANTHER" id="PTHR43166:SF35">
    <property type="entry name" value="L-CYSTINE IMPORT ATP-BINDING PROTEIN TCYN"/>
    <property type="match status" value="1"/>
</dbReference>
<gene>
    <name evidence="10" type="primary">tcyC</name>
    <name evidence="9" type="ORF">IFDJLNFL_2422</name>
    <name evidence="10" type="ORF">MTDSW087_05059</name>
</gene>
<feature type="domain" description="ABC transporter" evidence="8">
    <location>
        <begin position="21"/>
        <end position="266"/>
    </location>
</feature>
<evidence type="ECO:0000256" key="7">
    <source>
        <dbReference type="ARBA" id="ARBA00023136"/>
    </source>
</evidence>
<dbReference type="PIRSF" id="PIRSF039085">
    <property type="entry name" value="ABC_ATPase_HisP"/>
    <property type="match status" value="1"/>
</dbReference>
<reference evidence="9" key="2">
    <citation type="journal article" date="2021" name="Front. Microbiol.">
        <title>Comprehensive Comparative Genomics and Phenotyping of Methylobacterium Species.</title>
        <authorList>
            <person name="Alessa O."/>
            <person name="Ogura Y."/>
            <person name="Fujitani Y."/>
            <person name="Takami H."/>
            <person name="Hayashi T."/>
            <person name="Sahin N."/>
            <person name="Tani A."/>
        </authorList>
    </citation>
    <scope>NUCLEOTIDE SEQUENCE</scope>
    <source>
        <strain evidence="9">DSM 22415</strain>
    </source>
</reference>
<dbReference type="PANTHER" id="PTHR43166">
    <property type="entry name" value="AMINO ACID IMPORT ATP-BINDING PROTEIN"/>
    <property type="match status" value="1"/>
</dbReference>
<dbReference type="RefSeq" id="WP_144767809.1">
    <property type="nucleotide sequence ID" value="NZ_BPQI01000063.1"/>
</dbReference>
<evidence type="ECO:0000256" key="3">
    <source>
        <dbReference type="ARBA" id="ARBA00022448"/>
    </source>
</evidence>
<dbReference type="SMART" id="SM00382">
    <property type="entry name" value="AAA"/>
    <property type="match status" value="1"/>
</dbReference>
<dbReference type="GO" id="GO:0005524">
    <property type="term" value="F:ATP binding"/>
    <property type="evidence" value="ECO:0007669"/>
    <property type="project" value="UniProtKB-KW"/>
</dbReference>
<proteinExistence type="inferred from homology"/>
<evidence type="ECO:0000256" key="1">
    <source>
        <dbReference type="ARBA" id="ARBA00004202"/>
    </source>
</evidence>
<protein>
    <submittedName>
        <fullName evidence="10">L-cystine import ATP-binding protein TcyC</fullName>
        <ecNumber evidence="10">3.6.3.-</ecNumber>
    </submittedName>
</protein>
<dbReference type="GO" id="GO:0005886">
    <property type="term" value="C:plasma membrane"/>
    <property type="evidence" value="ECO:0007669"/>
    <property type="project" value="UniProtKB-SubCell"/>
</dbReference>
<dbReference type="InterPro" id="IPR030679">
    <property type="entry name" value="ABC_ATPase_HisP-typ"/>
</dbReference>
<dbReference type="GO" id="GO:0016887">
    <property type="term" value="F:ATP hydrolysis activity"/>
    <property type="evidence" value="ECO:0007669"/>
    <property type="project" value="InterPro"/>
</dbReference>
<keyword evidence="10" id="KW-0378">Hydrolase</keyword>
<evidence type="ECO:0000259" key="8">
    <source>
        <dbReference type="PROSITE" id="PS50893"/>
    </source>
</evidence>
<dbReference type="GO" id="GO:0015424">
    <property type="term" value="F:ABC-type amino acid transporter activity"/>
    <property type="evidence" value="ECO:0007669"/>
    <property type="project" value="InterPro"/>
</dbReference>
<accession>A0A564G6Z4</accession>
<keyword evidence="5" id="KW-0547">Nucleotide-binding</keyword>
<dbReference type="Gene3D" id="3.40.50.300">
    <property type="entry name" value="P-loop containing nucleotide triphosphate hydrolases"/>
    <property type="match status" value="1"/>
</dbReference>
<dbReference type="InterPro" id="IPR017871">
    <property type="entry name" value="ABC_transporter-like_CS"/>
</dbReference>
<keyword evidence="6 10" id="KW-0067">ATP-binding</keyword>
<evidence type="ECO:0000256" key="2">
    <source>
        <dbReference type="ARBA" id="ARBA00005417"/>
    </source>
</evidence>
<reference evidence="9" key="3">
    <citation type="submission" date="2021-08" db="EMBL/GenBank/DDBJ databases">
        <authorList>
            <person name="Tani A."/>
            <person name="Ola A."/>
            <person name="Ogura Y."/>
            <person name="Katsura K."/>
            <person name="Hayashi T."/>
        </authorList>
    </citation>
    <scope>NUCLEOTIDE SEQUENCE</scope>
    <source>
        <strain evidence="9">DSM 22415</strain>
    </source>
</reference>
<dbReference type="EMBL" id="BPQI01000063">
    <property type="protein sequence ID" value="GJD56525.1"/>
    <property type="molecule type" value="Genomic_DNA"/>
</dbReference>
<dbReference type="EMBL" id="CABFVH010000051">
    <property type="protein sequence ID" value="VUF15321.1"/>
    <property type="molecule type" value="Genomic_DNA"/>
</dbReference>
<keyword evidence="3" id="KW-0813">Transport</keyword>
<keyword evidence="12" id="KW-1185">Reference proteome</keyword>
<evidence type="ECO:0000256" key="5">
    <source>
        <dbReference type="ARBA" id="ARBA00022741"/>
    </source>
</evidence>
<sequence>MVSTALHAPAPPLAVPAAPLLSVRSLRKSYGAREILKGISFDLARGETLVLIGPSGSGKTTVLRCLNHLETPSGGEIRLAGESVGGEPGPDGRWRPLGEAALARQRRRFGFVFQRFNLFPHLSALDNVTIGPRRTLGLSRAEAEARAKAQLARVSLAEHMHKRPSQLSGGQQQRVAIARALAMEPELILFDEPTSALDPELVHEVLDVMRGLAREGLTMIVVTHEMRFARQVADRLIVMEDGAIVEEGVPEAIFTDPSDPRTRRFLTHVLDR</sequence>
<keyword evidence="7" id="KW-0472">Membrane</keyword>
<dbReference type="Pfam" id="PF00005">
    <property type="entry name" value="ABC_tran"/>
    <property type="match status" value="1"/>
</dbReference>
<dbReference type="SUPFAM" id="SSF52540">
    <property type="entry name" value="P-loop containing nucleoside triphosphate hydrolases"/>
    <property type="match status" value="1"/>
</dbReference>
<dbReference type="PROSITE" id="PS50893">
    <property type="entry name" value="ABC_TRANSPORTER_2"/>
    <property type="match status" value="1"/>
</dbReference>
<dbReference type="OrthoDB" id="9802264at2"/>
<evidence type="ECO:0000313" key="9">
    <source>
        <dbReference type="EMBL" id="GJD56525.1"/>
    </source>
</evidence>
<evidence type="ECO:0000256" key="4">
    <source>
        <dbReference type="ARBA" id="ARBA00022475"/>
    </source>
</evidence>
<evidence type="ECO:0000313" key="12">
    <source>
        <dbReference type="Proteomes" id="UP001055303"/>
    </source>
</evidence>
<evidence type="ECO:0000313" key="11">
    <source>
        <dbReference type="Proteomes" id="UP000401717"/>
    </source>
</evidence>
<comment type="similarity">
    <text evidence="2">Belongs to the ABC transporter superfamily.</text>
</comment>
<dbReference type="InterPro" id="IPR050086">
    <property type="entry name" value="MetN_ABC_transporter-like"/>
</dbReference>
<evidence type="ECO:0000256" key="6">
    <source>
        <dbReference type="ARBA" id="ARBA00022840"/>
    </source>
</evidence>
<dbReference type="InterPro" id="IPR027417">
    <property type="entry name" value="P-loop_NTPase"/>
</dbReference>